<comment type="caution">
    <text evidence="3">The sequence shown here is derived from an EMBL/GenBank/DDBJ whole genome shotgun (WGS) entry which is preliminary data.</text>
</comment>
<accession>A0A9W6GZB1</accession>
<evidence type="ECO:0000256" key="1">
    <source>
        <dbReference type="SAM" id="MobiDB-lite"/>
    </source>
</evidence>
<evidence type="ECO:0000313" key="3">
    <source>
        <dbReference type="EMBL" id="GLI95605.1"/>
    </source>
</evidence>
<dbReference type="AlphaFoldDB" id="A0A9W6GZB1"/>
<name>A0A9W6GZB1_9HYPH</name>
<dbReference type="Proteomes" id="UP001144323">
    <property type="component" value="Unassembled WGS sequence"/>
</dbReference>
<sequence length="210" mass="23390">MKKHEILSPQARAALFNPPNDPAAIIRNYTLSPDDLVLIRRRRRDANRLGFAVHLAYQRFPGRVLGIDEAPPADVLSFIAGQLGIEPGIFREYARREETRWEHLGDIQSYLRVRPFSRADYRTVAKIATTEAVGTDRGDVIVAAMIEALQTRGIACADNPGTYRPSRSRTRPEAGPQESRRGIGTADYYGIGGVDRGQRRQRPHAGCLVA</sequence>
<dbReference type="EMBL" id="BSEC01000004">
    <property type="protein sequence ID" value="GLI95605.1"/>
    <property type="molecule type" value="Genomic_DNA"/>
</dbReference>
<feature type="region of interest" description="Disordered" evidence="1">
    <location>
        <begin position="157"/>
        <end position="210"/>
    </location>
</feature>
<gene>
    <name evidence="3" type="ORF">LMG27198_45970</name>
</gene>
<dbReference type="InterPro" id="IPR025296">
    <property type="entry name" value="DUF4158"/>
</dbReference>
<evidence type="ECO:0000259" key="2">
    <source>
        <dbReference type="Pfam" id="PF13700"/>
    </source>
</evidence>
<keyword evidence="4" id="KW-1185">Reference proteome</keyword>
<protein>
    <recommendedName>
        <fullName evidence="2">DUF4158 domain-containing protein</fullName>
    </recommendedName>
</protein>
<dbReference type="RefSeq" id="WP_281806478.1">
    <property type="nucleotide sequence ID" value="NZ_BSEC01000004.1"/>
</dbReference>
<proteinExistence type="predicted"/>
<organism evidence="3 4">
    <name type="scientific">Methylocystis echinoides</name>
    <dbReference type="NCBI Taxonomy" id="29468"/>
    <lineage>
        <taxon>Bacteria</taxon>
        <taxon>Pseudomonadati</taxon>
        <taxon>Pseudomonadota</taxon>
        <taxon>Alphaproteobacteria</taxon>
        <taxon>Hyphomicrobiales</taxon>
        <taxon>Methylocystaceae</taxon>
        <taxon>Methylocystis</taxon>
    </lineage>
</organism>
<evidence type="ECO:0000313" key="4">
    <source>
        <dbReference type="Proteomes" id="UP001144323"/>
    </source>
</evidence>
<feature type="domain" description="DUF4158" evidence="2">
    <location>
        <begin position="6"/>
        <end position="155"/>
    </location>
</feature>
<dbReference type="Pfam" id="PF13700">
    <property type="entry name" value="DUF4158"/>
    <property type="match status" value="1"/>
</dbReference>
<reference evidence="3" key="1">
    <citation type="journal article" date="2023" name="Int. J. Syst. Evol. Microbiol.">
        <title>Methylocystis iwaonis sp. nov., a type II methane-oxidizing bacterium from surface soil of a rice paddy field in Japan, and emended description of the genus Methylocystis (ex Whittenbury et al. 1970) Bowman et al. 1993.</title>
        <authorList>
            <person name="Kaise H."/>
            <person name="Sawadogo J.B."/>
            <person name="Alam M.S."/>
            <person name="Ueno C."/>
            <person name="Dianou D."/>
            <person name="Shinjo R."/>
            <person name="Asakawa S."/>
        </authorList>
    </citation>
    <scope>NUCLEOTIDE SEQUENCE</scope>
    <source>
        <strain evidence="3">LMG27198</strain>
    </source>
</reference>